<dbReference type="InterPro" id="IPR000718">
    <property type="entry name" value="Peptidase_M13"/>
</dbReference>
<feature type="domain" description="C-type lectin" evidence="10">
    <location>
        <begin position="26"/>
        <end position="143"/>
    </location>
</feature>
<evidence type="ECO:0000256" key="8">
    <source>
        <dbReference type="ARBA" id="ARBA00023157"/>
    </source>
</evidence>
<dbReference type="GO" id="GO:0004222">
    <property type="term" value="F:metalloendopeptidase activity"/>
    <property type="evidence" value="ECO:0007669"/>
    <property type="project" value="InterPro"/>
</dbReference>
<feature type="non-terminal residue" evidence="11">
    <location>
        <position position="1"/>
    </location>
</feature>
<dbReference type="Gene3D" id="1.10.1380.10">
    <property type="entry name" value="Neutral endopeptidase , domain2"/>
    <property type="match status" value="1"/>
</dbReference>
<keyword evidence="8" id="KW-1015">Disulfide bond</keyword>
<keyword evidence="12" id="KW-1185">Reference proteome</keyword>
<evidence type="ECO:0000256" key="2">
    <source>
        <dbReference type="ARBA" id="ARBA00007357"/>
    </source>
</evidence>
<dbReference type="Proteomes" id="UP001328107">
    <property type="component" value="Unassembled WGS sequence"/>
</dbReference>
<evidence type="ECO:0000256" key="3">
    <source>
        <dbReference type="ARBA" id="ARBA00022670"/>
    </source>
</evidence>
<comment type="similarity">
    <text evidence="2">Belongs to the peptidase M13 family.</text>
</comment>
<evidence type="ECO:0000256" key="5">
    <source>
        <dbReference type="ARBA" id="ARBA00022801"/>
    </source>
</evidence>
<evidence type="ECO:0000256" key="6">
    <source>
        <dbReference type="ARBA" id="ARBA00022833"/>
    </source>
</evidence>
<dbReference type="InterPro" id="IPR001304">
    <property type="entry name" value="C-type_lectin-like"/>
</dbReference>
<feature type="chain" id="PRO_5042918358" description="C-type lectin domain-containing protein" evidence="9">
    <location>
        <begin position="18"/>
        <end position="885"/>
    </location>
</feature>
<dbReference type="CDD" id="cd08662">
    <property type="entry name" value="M13"/>
    <property type="match status" value="1"/>
</dbReference>
<dbReference type="Pfam" id="PF01431">
    <property type="entry name" value="Peptidase_M13"/>
    <property type="match status" value="1"/>
</dbReference>
<dbReference type="InterPro" id="IPR042089">
    <property type="entry name" value="Peptidase_M13_dom_2"/>
</dbReference>
<evidence type="ECO:0000256" key="1">
    <source>
        <dbReference type="ARBA" id="ARBA00001947"/>
    </source>
</evidence>
<dbReference type="InterPro" id="IPR018378">
    <property type="entry name" value="C-type_lectin_CS"/>
</dbReference>
<protein>
    <recommendedName>
        <fullName evidence="10">C-type lectin domain-containing protein</fullName>
    </recommendedName>
</protein>
<dbReference type="PANTHER" id="PTHR11733:SF240">
    <property type="entry name" value="GH14155P-RELATED"/>
    <property type="match status" value="1"/>
</dbReference>
<reference evidence="12" key="1">
    <citation type="submission" date="2022-10" db="EMBL/GenBank/DDBJ databases">
        <title>Genome assembly of Pristionchus species.</title>
        <authorList>
            <person name="Yoshida K."/>
            <person name="Sommer R.J."/>
        </authorList>
    </citation>
    <scope>NUCLEOTIDE SEQUENCE [LARGE SCALE GENOMIC DNA]</scope>
    <source>
        <strain evidence="12">RS5460</strain>
    </source>
</reference>
<evidence type="ECO:0000259" key="10">
    <source>
        <dbReference type="PROSITE" id="PS50041"/>
    </source>
</evidence>
<evidence type="ECO:0000313" key="12">
    <source>
        <dbReference type="Proteomes" id="UP001328107"/>
    </source>
</evidence>
<dbReference type="InterPro" id="IPR016187">
    <property type="entry name" value="CTDL_fold"/>
</dbReference>
<dbReference type="PRINTS" id="PR00786">
    <property type="entry name" value="NEPRILYSIN"/>
</dbReference>
<dbReference type="PANTHER" id="PTHR11733">
    <property type="entry name" value="ZINC METALLOPROTEASE FAMILY M13 NEPRILYSIN-RELATED"/>
    <property type="match status" value="1"/>
</dbReference>
<dbReference type="GO" id="GO:0005886">
    <property type="term" value="C:plasma membrane"/>
    <property type="evidence" value="ECO:0007669"/>
    <property type="project" value="TreeGrafter"/>
</dbReference>
<dbReference type="GO" id="GO:0016485">
    <property type="term" value="P:protein processing"/>
    <property type="evidence" value="ECO:0007669"/>
    <property type="project" value="TreeGrafter"/>
</dbReference>
<dbReference type="EMBL" id="BTRK01000005">
    <property type="protein sequence ID" value="GMR52156.1"/>
    <property type="molecule type" value="Genomic_DNA"/>
</dbReference>
<keyword evidence="6" id="KW-0862">Zinc</keyword>
<dbReference type="PROSITE" id="PS00615">
    <property type="entry name" value="C_TYPE_LECTIN_1"/>
    <property type="match status" value="1"/>
</dbReference>
<dbReference type="PROSITE" id="PS50041">
    <property type="entry name" value="C_TYPE_LECTIN_2"/>
    <property type="match status" value="1"/>
</dbReference>
<dbReference type="InterPro" id="IPR016186">
    <property type="entry name" value="C-type_lectin-like/link_sf"/>
</dbReference>
<keyword evidence="9" id="KW-0732">Signal</keyword>
<dbReference type="InterPro" id="IPR024079">
    <property type="entry name" value="MetalloPept_cat_dom_sf"/>
</dbReference>
<dbReference type="Pfam" id="PF05649">
    <property type="entry name" value="Peptidase_M13_N"/>
    <property type="match status" value="1"/>
</dbReference>
<dbReference type="Gene3D" id="3.10.100.10">
    <property type="entry name" value="Mannose-Binding Protein A, subunit A"/>
    <property type="match status" value="1"/>
</dbReference>
<evidence type="ECO:0000256" key="9">
    <source>
        <dbReference type="SAM" id="SignalP"/>
    </source>
</evidence>
<feature type="signal peptide" evidence="9">
    <location>
        <begin position="1"/>
        <end position="17"/>
    </location>
</feature>
<comment type="cofactor">
    <cofactor evidence="1">
        <name>Zn(2+)</name>
        <dbReference type="ChEBI" id="CHEBI:29105"/>
    </cofactor>
</comment>
<dbReference type="InterPro" id="IPR008753">
    <property type="entry name" value="Peptidase_M13_N"/>
</dbReference>
<keyword evidence="4" id="KW-0479">Metal-binding</keyword>
<dbReference type="CDD" id="cd00037">
    <property type="entry name" value="CLECT"/>
    <property type="match status" value="1"/>
</dbReference>
<proteinExistence type="inferred from homology"/>
<organism evidence="11 12">
    <name type="scientific">Pristionchus mayeri</name>
    <dbReference type="NCBI Taxonomy" id="1317129"/>
    <lineage>
        <taxon>Eukaryota</taxon>
        <taxon>Metazoa</taxon>
        <taxon>Ecdysozoa</taxon>
        <taxon>Nematoda</taxon>
        <taxon>Chromadorea</taxon>
        <taxon>Rhabditida</taxon>
        <taxon>Rhabditina</taxon>
        <taxon>Diplogasteromorpha</taxon>
        <taxon>Diplogasteroidea</taxon>
        <taxon>Neodiplogasteridae</taxon>
        <taxon>Pristionchus</taxon>
    </lineage>
</organism>
<dbReference type="PROSITE" id="PS51885">
    <property type="entry name" value="NEPRILYSIN"/>
    <property type="match status" value="1"/>
</dbReference>
<accession>A0AAN5I6G3</accession>
<dbReference type="Pfam" id="PF00059">
    <property type="entry name" value="Lectin_C"/>
    <property type="match status" value="1"/>
</dbReference>
<dbReference type="InterPro" id="IPR018497">
    <property type="entry name" value="Peptidase_M13_C"/>
</dbReference>
<keyword evidence="3" id="KW-0645">Protease</keyword>
<dbReference type="SUPFAM" id="SSF56436">
    <property type="entry name" value="C-type lectin-like"/>
    <property type="match status" value="1"/>
</dbReference>
<evidence type="ECO:0000256" key="4">
    <source>
        <dbReference type="ARBA" id="ARBA00022723"/>
    </source>
</evidence>
<dbReference type="Gene3D" id="3.40.390.10">
    <property type="entry name" value="Collagenase (Catalytic Domain)"/>
    <property type="match status" value="1"/>
</dbReference>
<dbReference type="SMART" id="SM00034">
    <property type="entry name" value="CLECT"/>
    <property type="match status" value="1"/>
</dbReference>
<evidence type="ECO:0000313" key="11">
    <source>
        <dbReference type="EMBL" id="GMR52156.1"/>
    </source>
</evidence>
<keyword evidence="7" id="KW-0482">Metalloprotease</keyword>
<comment type="caution">
    <text evidence="11">The sequence shown here is derived from an EMBL/GenBank/DDBJ whole genome shotgun (WGS) entry which is preliminary data.</text>
</comment>
<name>A0AAN5I6G3_9BILA</name>
<sequence length="885" mass="96465">QRVGLLLSILLIQLSSAFECGSFSNGNGVCYEISTVANGYDDAQAACKALGGEIASIHDDEENAFIQRLAVSNGARSSLLLGASTHGGSMLFGWEDGSDWDYANFQSGYPIKNGGNCLYMDTSSSKGLWLNIDCATKMPVVCARSPKTPEDPQPITKNDPRYPAYKDVADLLTSWMNTSVDPCDDFYAFTCGSGKPSQPMSFSLSDEAISETMLTQLRKPASAFDASPLPVRQWKWFYDSCIAGTTLSAIYARSVRIFNDLHNNNKGVGFPALYPAETSKANAEQLSSFLGYSVSTSGVTTLVDVGVDTNWEDPHNEKGGYALLVDQPATMFIPSFYVDLYDDYKDDIIDGIVDTINSGANALGIKNVDQTQARKDAVDVAQFDYDLATKYSTDETTRRQYERSYNPKTITDLQALAPFLNWNTFLSKALSPIGNVVDASFVSIVMEVDKLALLNADITSGAIQSRTINNYLYITALNGLTLPSASTKSAHLKQFLREKRPINRKIRRDPKRRDPVKAMLEMITTPKESICQALVNGLVMWADTRVFVDATYPTADAKKAVRDQAGAMINAILAGFRSQVDQLDWMDATSKQGAYQKIENIVVNIAYPDWVLDDAQLTAYYTKLKTTQGDDFLAQVDKLLAFTLYDAFSPLISGAPADRTDFGGPAAITNAWYQPEANSITFPGGILHAPFYDANYPSALNFGGLGVIGGHELTHGFDDEGMQWEGTGILHNWMSDSSTKGFNDMAQCVVDEYSSFCPLGDGYPCVNGEQTQGENIADNGGIGAAYNAFKKYQAANGNDPLLPGTLSAFNADQLFFLGFAQVWCQYPPSASSLLQQILSDPHSPSLYRVLGTLQNDPSFAKAFNCPTGSTYAPAKHCDVWSPPAN</sequence>
<dbReference type="AlphaFoldDB" id="A0AAN5I6G3"/>
<keyword evidence="5" id="KW-0378">Hydrolase</keyword>
<dbReference type="GO" id="GO:0046872">
    <property type="term" value="F:metal ion binding"/>
    <property type="evidence" value="ECO:0007669"/>
    <property type="project" value="UniProtKB-KW"/>
</dbReference>
<dbReference type="SUPFAM" id="SSF55486">
    <property type="entry name" value="Metalloproteases ('zincins'), catalytic domain"/>
    <property type="match status" value="1"/>
</dbReference>
<gene>
    <name evidence="11" type="ORF">PMAYCL1PPCAC_22351</name>
</gene>
<evidence type="ECO:0000256" key="7">
    <source>
        <dbReference type="ARBA" id="ARBA00023049"/>
    </source>
</evidence>